<keyword evidence="4" id="KW-0560">Oxidoreductase</keyword>
<evidence type="ECO:0000256" key="4">
    <source>
        <dbReference type="ARBA" id="ARBA00023002"/>
    </source>
</evidence>
<protein>
    <submittedName>
        <fullName evidence="7">NAD(P)-binding protein</fullName>
    </submittedName>
</protein>
<reference evidence="7 8" key="1">
    <citation type="submission" date="2019-10" db="EMBL/GenBank/DDBJ databases">
        <title>Georgenia wutianyii sp. nov. and Georgenia yuyongxinii sp. nov. isolated from plateau pika (Ochotona curzoniae) in the Qinghai-Tibet plateau of China.</title>
        <authorList>
            <person name="Tian Z."/>
        </authorList>
    </citation>
    <scope>NUCLEOTIDE SEQUENCE [LARGE SCALE GENOMIC DNA]</scope>
    <source>
        <strain evidence="7 8">DSM 21501</strain>
    </source>
</reference>
<comment type="caution">
    <text evidence="7">The sequence shown here is derived from an EMBL/GenBank/DDBJ whole genome shotgun (WGS) entry which is preliminary data.</text>
</comment>
<evidence type="ECO:0000313" key="7">
    <source>
        <dbReference type="EMBL" id="KAE8765763.1"/>
    </source>
</evidence>
<dbReference type="SUPFAM" id="SSF54373">
    <property type="entry name" value="FAD-linked reductases, C-terminal domain"/>
    <property type="match status" value="1"/>
</dbReference>
<comment type="cofactor">
    <cofactor evidence="1">
        <name>FAD</name>
        <dbReference type="ChEBI" id="CHEBI:57692"/>
    </cofactor>
</comment>
<accession>A0A7J5UU06</accession>
<dbReference type="Gene3D" id="3.50.50.60">
    <property type="entry name" value="FAD/NAD(P)-binding domain"/>
    <property type="match status" value="1"/>
</dbReference>
<evidence type="ECO:0000256" key="3">
    <source>
        <dbReference type="ARBA" id="ARBA00022827"/>
    </source>
</evidence>
<dbReference type="GO" id="GO:0004497">
    <property type="term" value="F:monooxygenase activity"/>
    <property type="evidence" value="ECO:0007669"/>
    <property type="project" value="UniProtKB-KW"/>
</dbReference>
<dbReference type="PANTHER" id="PTHR13789">
    <property type="entry name" value="MONOOXYGENASE"/>
    <property type="match status" value="1"/>
</dbReference>
<dbReference type="PANTHER" id="PTHR13789:SF318">
    <property type="entry name" value="GERANYLGERANYL DIPHOSPHATE REDUCTASE"/>
    <property type="match status" value="1"/>
</dbReference>
<dbReference type="GO" id="GO:0071949">
    <property type="term" value="F:FAD binding"/>
    <property type="evidence" value="ECO:0007669"/>
    <property type="project" value="InterPro"/>
</dbReference>
<dbReference type="PRINTS" id="PR00420">
    <property type="entry name" value="RNGMNOXGNASE"/>
</dbReference>
<evidence type="ECO:0000313" key="8">
    <source>
        <dbReference type="Proteomes" id="UP000451860"/>
    </source>
</evidence>
<dbReference type="SUPFAM" id="SSF51905">
    <property type="entry name" value="FAD/NAD(P)-binding domain"/>
    <property type="match status" value="1"/>
</dbReference>
<dbReference type="OrthoDB" id="3356051at2"/>
<proteinExistence type="predicted"/>
<organism evidence="7 8">
    <name type="scientific">Georgenia thermotolerans</name>
    <dbReference type="NCBI Taxonomy" id="527326"/>
    <lineage>
        <taxon>Bacteria</taxon>
        <taxon>Bacillati</taxon>
        <taxon>Actinomycetota</taxon>
        <taxon>Actinomycetes</taxon>
        <taxon>Micrococcales</taxon>
        <taxon>Bogoriellaceae</taxon>
        <taxon>Georgenia</taxon>
    </lineage>
</organism>
<evidence type="ECO:0000259" key="6">
    <source>
        <dbReference type="Pfam" id="PF01494"/>
    </source>
</evidence>
<sequence>MLEARVTLRVAVIGGGIGGLSAALALQAKGIEVDVYEQAAAIGEVGAGVQIAPNGLRQLRRLGLGPEMDRILTSFSAGSVYRREDGTPVADVVVKDSTGEVSVGGVHRADLIDALRGKVREGGVHVGKQALGVSQSDGGATVAFADGSEASADVVVGADGIHSVVRSEVTEPSQPTFSNMVAYRGTVPADALTDWPAGLFEVWMGPGRHFLTFPVRGGAVINFVGFVPADDEMRESWTAPGSPAQLRAEFDSWDARLLALLDNVHVTNRWGLYDREPLETWHRGRVCLLGDAAHAMLPHVGQGANQAIEDAVVLAELLARAAPSDVTKALAEYERVRLPRTAAVQRGSRQNGLRYDSMYEDLHQRDAEMTSFRAFRYWLYDHDALDELRAPAASAVIN</sequence>
<dbReference type="EMBL" id="WHJE01000005">
    <property type="protein sequence ID" value="KAE8765763.1"/>
    <property type="molecule type" value="Genomic_DNA"/>
</dbReference>
<evidence type="ECO:0000256" key="1">
    <source>
        <dbReference type="ARBA" id="ARBA00001974"/>
    </source>
</evidence>
<gene>
    <name evidence="7" type="ORF">GB883_02305</name>
</gene>
<dbReference type="AlphaFoldDB" id="A0A7J5UU06"/>
<dbReference type="InterPro" id="IPR050493">
    <property type="entry name" value="FAD-dep_Monooxygenase_BioMet"/>
</dbReference>
<keyword evidence="8" id="KW-1185">Reference proteome</keyword>
<dbReference type="InterPro" id="IPR036188">
    <property type="entry name" value="FAD/NAD-bd_sf"/>
</dbReference>
<dbReference type="InterPro" id="IPR002938">
    <property type="entry name" value="FAD-bd"/>
</dbReference>
<name>A0A7J5UU06_9MICO</name>
<keyword evidence="2" id="KW-0285">Flavoprotein</keyword>
<feature type="domain" description="FAD-binding" evidence="6">
    <location>
        <begin position="9"/>
        <end position="346"/>
    </location>
</feature>
<dbReference type="Proteomes" id="UP000451860">
    <property type="component" value="Unassembled WGS sequence"/>
</dbReference>
<evidence type="ECO:0000256" key="5">
    <source>
        <dbReference type="ARBA" id="ARBA00023033"/>
    </source>
</evidence>
<dbReference type="Pfam" id="PF01494">
    <property type="entry name" value="FAD_binding_3"/>
    <property type="match status" value="1"/>
</dbReference>
<dbReference type="RefSeq" id="WP_152200254.1">
    <property type="nucleotide sequence ID" value="NZ_VUKF01000003.1"/>
</dbReference>
<keyword evidence="5" id="KW-0503">Monooxygenase</keyword>
<keyword evidence="3" id="KW-0274">FAD</keyword>
<evidence type="ECO:0000256" key="2">
    <source>
        <dbReference type="ARBA" id="ARBA00022630"/>
    </source>
</evidence>